<protein>
    <recommendedName>
        <fullName evidence="1">DUF5610 domain-containing protein</fullName>
    </recommendedName>
</protein>
<keyword evidence="3" id="KW-1185">Reference proteome</keyword>
<dbReference type="OrthoDB" id="7366224at2"/>
<sequence>MKIGNYGYTPNNNVNKFNNKEALQQPTIQSPQETSLQRGRELAAKVLGDKMAEQLGLPVEQKQADKPLFDFDEIVKNVLDFVSGAVNKAKANGADDDKLKNMLNDARTGVQTGIDDAVDELKGTGVFNDEMQEGIDKSKEGIFEGLDEFEQNLFNPQPASVSVSQAQYVSMSSNAEYKFTTAEGDEVSISFADAFESQSASGYQQNNNSESFASSSSQSRELSFSMSVNGDLNEDEQDAINAMMEELQGVSKTFFSGDLDQAFEKAQELSLGSEQLVAFSMDLRQTKTVATVKSYEQYQPAPQKEVADTLAPFNDDLKNAFDKASELGLQNQLAGILEWLNQDQAEIDKLVDYTKAMFDNLNELNSATDSLNDLNELQS</sequence>
<reference evidence="2 3" key="1">
    <citation type="submission" date="2019-07" db="EMBL/GenBank/DDBJ databases">
        <title>Whole genome shotgun sequence of Pseudoalteromonas espejiana NBRC 102222.</title>
        <authorList>
            <person name="Hosoyama A."/>
            <person name="Uohara A."/>
            <person name="Ohji S."/>
            <person name="Ichikawa N."/>
        </authorList>
    </citation>
    <scope>NUCLEOTIDE SEQUENCE [LARGE SCALE GENOMIC DNA]</scope>
    <source>
        <strain evidence="2 3">NBRC 102222</strain>
    </source>
</reference>
<dbReference type="AlphaFoldDB" id="A0A510Y030"/>
<accession>A0A510Y030</accession>
<gene>
    <name evidence="2" type="ORF">PES01_35310</name>
</gene>
<evidence type="ECO:0000313" key="3">
    <source>
        <dbReference type="Proteomes" id="UP000321419"/>
    </source>
</evidence>
<evidence type="ECO:0000259" key="1">
    <source>
        <dbReference type="Pfam" id="PF18433"/>
    </source>
</evidence>
<dbReference type="InterPro" id="IPR041651">
    <property type="entry name" value="DUF5610"/>
</dbReference>
<name>A0A510Y030_9GAMM</name>
<feature type="domain" description="DUF5610" evidence="1">
    <location>
        <begin position="41"/>
        <end position="149"/>
    </location>
</feature>
<evidence type="ECO:0000313" key="2">
    <source>
        <dbReference type="EMBL" id="GEK56686.1"/>
    </source>
</evidence>
<dbReference type="EMBL" id="BJUM01000047">
    <property type="protein sequence ID" value="GEK56686.1"/>
    <property type="molecule type" value="Genomic_DNA"/>
</dbReference>
<dbReference type="Pfam" id="PF18433">
    <property type="entry name" value="DUF5610"/>
    <property type="match status" value="1"/>
</dbReference>
<dbReference type="RefSeq" id="WP_089346894.1">
    <property type="nucleotide sequence ID" value="NZ_BJUM01000047.1"/>
</dbReference>
<dbReference type="Proteomes" id="UP000321419">
    <property type="component" value="Unassembled WGS sequence"/>
</dbReference>
<proteinExistence type="predicted"/>
<organism evidence="2 3">
    <name type="scientific">Pseudoalteromonas espejiana</name>
    <dbReference type="NCBI Taxonomy" id="28107"/>
    <lineage>
        <taxon>Bacteria</taxon>
        <taxon>Pseudomonadati</taxon>
        <taxon>Pseudomonadota</taxon>
        <taxon>Gammaproteobacteria</taxon>
        <taxon>Alteromonadales</taxon>
        <taxon>Pseudoalteromonadaceae</taxon>
        <taxon>Pseudoalteromonas</taxon>
    </lineage>
</organism>
<dbReference type="Gene3D" id="1.10.132.90">
    <property type="match status" value="1"/>
</dbReference>
<comment type="caution">
    <text evidence="2">The sequence shown here is derived from an EMBL/GenBank/DDBJ whole genome shotgun (WGS) entry which is preliminary data.</text>
</comment>